<dbReference type="Pfam" id="PF07589">
    <property type="entry name" value="PEP-CTERM"/>
    <property type="match status" value="1"/>
</dbReference>
<evidence type="ECO:0000313" key="5">
    <source>
        <dbReference type="Proteomes" id="UP001221208"/>
    </source>
</evidence>
<dbReference type="Proteomes" id="UP001221208">
    <property type="component" value="Unassembled WGS sequence"/>
</dbReference>
<dbReference type="EMBL" id="JAQQXR010000007">
    <property type="protein sequence ID" value="MDC8759678.1"/>
    <property type="molecule type" value="Genomic_DNA"/>
</dbReference>
<accession>A0ABT5K3X5</accession>
<proteinExistence type="predicted"/>
<evidence type="ECO:0000259" key="3">
    <source>
        <dbReference type="Pfam" id="PF20597"/>
    </source>
</evidence>
<name>A0ABT5K3X5_9BURK</name>
<evidence type="ECO:0000256" key="1">
    <source>
        <dbReference type="SAM" id="SignalP"/>
    </source>
</evidence>
<gene>
    <name evidence="4" type="ORF">OIK44_19015</name>
</gene>
<dbReference type="RefSeq" id="WP_273672967.1">
    <property type="nucleotide sequence ID" value="NZ_JAQQXR010000007.1"/>
</dbReference>
<dbReference type="InterPro" id="IPR026588">
    <property type="entry name" value="Choice_anch_A"/>
</dbReference>
<dbReference type="NCBIfam" id="TIGR04215">
    <property type="entry name" value="choice_anch_A"/>
    <property type="match status" value="1"/>
</dbReference>
<dbReference type="Pfam" id="PF20597">
    <property type="entry name" value="pAdhesive_15"/>
    <property type="match status" value="1"/>
</dbReference>
<evidence type="ECO:0000259" key="2">
    <source>
        <dbReference type="Pfam" id="PF07589"/>
    </source>
</evidence>
<feature type="domain" description="Choice-of-anchor A" evidence="3">
    <location>
        <begin position="33"/>
        <end position="266"/>
    </location>
</feature>
<dbReference type="InterPro" id="IPR013424">
    <property type="entry name" value="Ice-binding_C"/>
</dbReference>
<sequence length="312" mass="31758">MTSISFATRLFPAVAAALFSAGAANAAATVVDLGPANGYSAFIFGNVGSGGFSGFRDVEGRLAAGGNVFLSGFSVGQKSPTGAPVLVAGGNLKIGTGNIQHGSAVYGNTVKADQWFPSGTFVKGKPIDFAAAKTQLTNLSNTVAQLKSTGTVVMQNSGYTLIGDKNADVNVFNIDSSSLGNLTLDLGSLKSTAHIIINDSATSVNLSGGFNGFQGFGDRTLFNFSAAKNASLTTYAWGSILAPLAQFSGSGHLEGSLIANSVMASARDHSTVEIGALGFKPISISPVPEPQTYAMLLAGLGLMGFVLRRKAA</sequence>
<feature type="signal peptide" evidence="1">
    <location>
        <begin position="1"/>
        <end position="26"/>
    </location>
</feature>
<keyword evidence="5" id="KW-1185">Reference proteome</keyword>
<organism evidence="4 5">
    <name type="scientific">Janthinobacterium fluminis</name>
    <dbReference type="NCBI Taxonomy" id="2987524"/>
    <lineage>
        <taxon>Bacteria</taxon>
        <taxon>Pseudomonadati</taxon>
        <taxon>Pseudomonadota</taxon>
        <taxon>Betaproteobacteria</taxon>
        <taxon>Burkholderiales</taxon>
        <taxon>Oxalobacteraceae</taxon>
        <taxon>Janthinobacterium</taxon>
    </lineage>
</organism>
<evidence type="ECO:0000313" key="4">
    <source>
        <dbReference type="EMBL" id="MDC8759678.1"/>
    </source>
</evidence>
<dbReference type="NCBIfam" id="TIGR02595">
    <property type="entry name" value="PEP_CTERM"/>
    <property type="match status" value="1"/>
</dbReference>
<feature type="chain" id="PRO_5045133050" evidence="1">
    <location>
        <begin position="27"/>
        <end position="312"/>
    </location>
</feature>
<protein>
    <submittedName>
        <fullName evidence="4">Choice-of-anchor A family protein</fullName>
    </submittedName>
</protein>
<comment type="caution">
    <text evidence="4">The sequence shown here is derived from an EMBL/GenBank/DDBJ whole genome shotgun (WGS) entry which is preliminary data.</text>
</comment>
<reference evidence="4 5" key="1">
    <citation type="submission" date="2022-10" db="EMBL/GenBank/DDBJ databases">
        <title>Janthinobacterium sp. hw3 Genome sequencing.</title>
        <authorList>
            <person name="Park S."/>
        </authorList>
    </citation>
    <scope>NUCLEOTIDE SEQUENCE [LARGE SCALE GENOMIC DNA]</scope>
    <source>
        <strain evidence="5">hw3</strain>
    </source>
</reference>
<feature type="domain" description="Ice-binding protein C-terminal" evidence="2">
    <location>
        <begin position="286"/>
        <end position="310"/>
    </location>
</feature>
<keyword evidence="1" id="KW-0732">Signal</keyword>